<protein>
    <submittedName>
        <fullName evidence="2">(Mediterranean fruit fly) hypothetical protein</fullName>
    </submittedName>
</protein>
<organism evidence="2 3">
    <name type="scientific">Ceratitis capitata</name>
    <name type="common">Mediterranean fruit fly</name>
    <name type="synonym">Tephritis capitata</name>
    <dbReference type="NCBI Taxonomy" id="7213"/>
    <lineage>
        <taxon>Eukaryota</taxon>
        <taxon>Metazoa</taxon>
        <taxon>Ecdysozoa</taxon>
        <taxon>Arthropoda</taxon>
        <taxon>Hexapoda</taxon>
        <taxon>Insecta</taxon>
        <taxon>Pterygota</taxon>
        <taxon>Neoptera</taxon>
        <taxon>Endopterygota</taxon>
        <taxon>Diptera</taxon>
        <taxon>Brachycera</taxon>
        <taxon>Muscomorpha</taxon>
        <taxon>Tephritoidea</taxon>
        <taxon>Tephritidae</taxon>
        <taxon>Ceratitis</taxon>
        <taxon>Ceratitis</taxon>
    </lineage>
</organism>
<accession>A0A811UTD9</accession>
<keyword evidence="3" id="KW-1185">Reference proteome</keyword>
<proteinExistence type="predicted"/>
<feature type="chain" id="PRO_5032507226" evidence="1">
    <location>
        <begin position="20"/>
        <end position="127"/>
    </location>
</feature>
<evidence type="ECO:0000313" key="3">
    <source>
        <dbReference type="Proteomes" id="UP000606786"/>
    </source>
</evidence>
<name>A0A811UTD9_CERCA</name>
<reference evidence="2" key="1">
    <citation type="submission" date="2020-11" db="EMBL/GenBank/DDBJ databases">
        <authorList>
            <person name="Whitehead M."/>
        </authorList>
    </citation>
    <scope>NUCLEOTIDE SEQUENCE</scope>
    <source>
        <strain evidence="2">EGII</strain>
    </source>
</reference>
<dbReference type="AlphaFoldDB" id="A0A811UTD9"/>
<dbReference type="Proteomes" id="UP000606786">
    <property type="component" value="Unassembled WGS sequence"/>
</dbReference>
<evidence type="ECO:0000256" key="1">
    <source>
        <dbReference type="SAM" id="SignalP"/>
    </source>
</evidence>
<gene>
    <name evidence="2" type="ORF">CCAP1982_LOCUS10082</name>
</gene>
<comment type="caution">
    <text evidence="2">The sequence shown here is derived from an EMBL/GenBank/DDBJ whole genome shotgun (WGS) entry which is preliminary data.</text>
</comment>
<sequence length="127" mass="14029">MIQSAPSTVFSVLISNIFALGWPVEFWDDWLVLEVVNKLSFETTKLWELSLVNDEPPTFEQLSAFLEIRCRSLSMLSSSGLVAPPVPKVKAQGSTSKFTKTCNALSDQNSTTSCPPDPSVKYKLVKS</sequence>
<evidence type="ECO:0000313" key="2">
    <source>
        <dbReference type="EMBL" id="CAD7001588.1"/>
    </source>
</evidence>
<dbReference type="EMBL" id="CAJHJT010000023">
    <property type="protein sequence ID" value="CAD7001588.1"/>
    <property type="molecule type" value="Genomic_DNA"/>
</dbReference>
<keyword evidence="1" id="KW-0732">Signal</keyword>
<feature type="signal peptide" evidence="1">
    <location>
        <begin position="1"/>
        <end position="19"/>
    </location>
</feature>